<evidence type="ECO:0000313" key="6">
    <source>
        <dbReference type="EnsemblMetazoa" id="CLYHEMP006164.1"/>
    </source>
</evidence>
<dbReference type="GeneID" id="136813391"/>
<sequence>MMNMNSTGMPMMNHHTTPNTHDMSGHSPSGNNSNSHGGMGNSHVGMEMMMMQMYFVLGKEVTILFKQWKTNTAAELFGSCFVLFVLGVLYEGLKVYRQRMLLQPNKHHLNEKLTESSESNGSHTNQVLITNPARKQSGSSIKTCRLNRFSGRHLLQTFLHMLQVFIGYLLMLAFMTYNVWVCIAVILGAGFGYFLFGVQPVIISSDHCN</sequence>
<dbReference type="PANTHER" id="PTHR12483:SF115">
    <property type="entry name" value="COPPER TRANSPORT PROTEIN"/>
    <property type="match status" value="1"/>
</dbReference>
<evidence type="ECO:0000256" key="4">
    <source>
        <dbReference type="RuleBase" id="RU367022"/>
    </source>
</evidence>
<dbReference type="Proteomes" id="UP000594262">
    <property type="component" value="Unplaced"/>
</dbReference>
<accession>A0A7M5V4Y2</accession>
<name>A0A7M5V4Y2_9CNID</name>
<dbReference type="RefSeq" id="XP_066926012.1">
    <property type="nucleotide sequence ID" value="XM_067069911.1"/>
</dbReference>
<feature type="compositionally biased region" description="Low complexity" evidence="5">
    <location>
        <begin position="1"/>
        <end position="13"/>
    </location>
</feature>
<comment type="similarity">
    <text evidence="4">Belongs to the copper transporter (Ctr) (TC 1.A.56) family. SLC31A subfamily.</text>
</comment>
<keyword evidence="1 4" id="KW-0812">Transmembrane</keyword>
<keyword evidence="4" id="KW-0406">Ion transport</keyword>
<keyword evidence="7" id="KW-1185">Reference proteome</keyword>
<evidence type="ECO:0000256" key="1">
    <source>
        <dbReference type="ARBA" id="ARBA00022692"/>
    </source>
</evidence>
<keyword evidence="4" id="KW-0813">Transport</keyword>
<dbReference type="AlphaFoldDB" id="A0A7M5V4Y2"/>
<protein>
    <recommendedName>
        <fullName evidence="4">Copper transport protein</fullName>
    </recommendedName>
</protein>
<feature type="compositionally biased region" description="Low complexity" evidence="5">
    <location>
        <begin position="25"/>
        <end position="40"/>
    </location>
</feature>
<evidence type="ECO:0000256" key="5">
    <source>
        <dbReference type="SAM" id="MobiDB-lite"/>
    </source>
</evidence>
<dbReference type="InterPro" id="IPR007274">
    <property type="entry name" value="Cop_transporter"/>
</dbReference>
<evidence type="ECO:0000313" key="7">
    <source>
        <dbReference type="Proteomes" id="UP000594262"/>
    </source>
</evidence>
<reference evidence="6" key="1">
    <citation type="submission" date="2021-01" db="UniProtKB">
        <authorList>
            <consortium name="EnsemblMetazoa"/>
        </authorList>
    </citation>
    <scope>IDENTIFICATION</scope>
</reference>
<keyword evidence="3 4" id="KW-0472">Membrane</keyword>
<dbReference type="PANTHER" id="PTHR12483">
    <property type="entry name" value="SOLUTE CARRIER FAMILY 31 COPPER TRANSPORTERS"/>
    <property type="match status" value="1"/>
</dbReference>
<dbReference type="EnsemblMetazoa" id="CLYHEMT006164.1">
    <property type="protein sequence ID" value="CLYHEMP006164.1"/>
    <property type="gene ID" value="CLYHEMG006164"/>
</dbReference>
<feature type="transmembrane region" description="Helical" evidence="4">
    <location>
        <begin position="76"/>
        <end position="93"/>
    </location>
</feature>
<proteinExistence type="inferred from homology"/>
<feature type="region of interest" description="Disordered" evidence="5">
    <location>
        <begin position="1"/>
        <end position="40"/>
    </location>
</feature>
<evidence type="ECO:0000256" key="2">
    <source>
        <dbReference type="ARBA" id="ARBA00022989"/>
    </source>
</evidence>
<feature type="transmembrane region" description="Helical" evidence="4">
    <location>
        <begin position="154"/>
        <end position="171"/>
    </location>
</feature>
<comment type="subcellular location">
    <subcellularLocation>
        <location evidence="4">Membrane</location>
        <topology evidence="4">Multi-pass membrane protein</topology>
    </subcellularLocation>
</comment>
<dbReference type="GO" id="GO:0005375">
    <property type="term" value="F:copper ion transmembrane transporter activity"/>
    <property type="evidence" value="ECO:0007669"/>
    <property type="project" value="UniProtKB-UniRule"/>
</dbReference>
<evidence type="ECO:0000256" key="3">
    <source>
        <dbReference type="ARBA" id="ARBA00023136"/>
    </source>
</evidence>
<keyword evidence="4" id="KW-0187">Copper transport</keyword>
<feature type="transmembrane region" description="Helical" evidence="4">
    <location>
        <begin position="177"/>
        <end position="196"/>
    </location>
</feature>
<keyword evidence="2 4" id="KW-1133">Transmembrane helix</keyword>
<dbReference type="GO" id="GO:0016020">
    <property type="term" value="C:membrane"/>
    <property type="evidence" value="ECO:0007669"/>
    <property type="project" value="UniProtKB-SubCell"/>
</dbReference>
<dbReference type="OrthoDB" id="161814at2759"/>
<dbReference type="Pfam" id="PF04145">
    <property type="entry name" value="Ctr"/>
    <property type="match status" value="1"/>
</dbReference>
<organism evidence="6 7">
    <name type="scientific">Clytia hemisphaerica</name>
    <dbReference type="NCBI Taxonomy" id="252671"/>
    <lineage>
        <taxon>Eukaryota</taxon>
        <taxon>Metazoa</taxon>
        <taxon>Cnidaria</taxon>
        <taxon>Hydrozoa</taxon>
        <taxon>Hydroidolina</taxon>
        <taxon>Leptothecata</taxon>
        <taxon>Obeliida</taxon>
        <taxon>Clytiidae</taxon>
        <taxon>Clytia</taxon>
    </lineage>
</organism>
<keyword evidence="4" id="KW-0186">Copper</keyword>